<keyword evidence="2 11" id="KW-0997">Cell inner membrane</keyword>
<evidence type="ECO:0000313" key="13">
    <source>
        <dbReference type="EMBL" id="PJK27434.1"/>
    </source>
</evidence>
<keyword evidence="3 11" id="KW-0328">Glycosyltransferase</keyword>
<dbReference type="GO" id="GO:0005886">
    <property type="term" value="C:plasma membrane"/>
    <property type="evidence" value="ECO:0007669"/>
    <property type="project" value="UniProtKB-SubCell"/>
</dbReference>
<comment type="caution">
    <text evidence="13">The sequence shown here is derived from an EMBL/GenBank/DDBJ whole genome shotgun (WGS) entry which is preliminary data.</text>
</comment>
<dbReference type="EC" id="2.4.99.28" evidence="11"/>
<dbReference type="AlphaFoldDB" id="A0A2M9FVI5"/>
<evidence type="ECO:0000256" key="9">
    <source>
        <dbReference type="ARBA" id="ARBA00023136"/>
    </source>
</evidence>
<dbReference type="InterPro" id="IPR023346">
    <property type="entry name" value="Lysozyme-like_dom_sf"/>
</dbReference>
<reference evidence="13 14" key="1">
    <citation type="submission" date="2017-11" db="EMBL/GenBank/DDBJ databases">
        <title>Draft genome sequence of Rhizobiales bacterium SY3-13.</title>
        <authorList>
            <person name="Sun C."/>
        </authorList>
    </citation>
    <scope>NUCLEOTIDE SEQUENCE [LARGE SCALE GENOMIC DNA]</scope>
    <source>
        <strain evidence="13 14">SY3-13</strain>
    </source>
</reference>
<gene>
    <name evidence="11" type="primary">mtgA</name>
    <name evidence="13" type="ORF">CVT23_21145</name>
</gene>
<keyword evidence="7 11" id="KW-0573">Peptidoglycan synthesis</keyword>
<dbReference type="InterPro" id="IPR011812">
    <property type="entry name" value="Pep_trsgly"/>
</dbReference>
<dbReference type="GO" id="GO:0008955">
    <property type="term" value="F:peptidoglycan glycosyltransferase activity"/>
    <property type="evidence" value="ECO:0007669"/>
    <property type="project" value="UniProtKB-UniRule"/>
</dbReference>
<dbReference type="HAMAP" id="MF_00766">
    <property type="entry name" value="PGT_MtgA"/>
    <property type="match status" value="1"/>
</dbReference>
<dbReference type="InterPro" id="IPR001264">
    <property type="entry name" value="Glyco_trans_51"/>
</dbReference>
<keyword evidence="4 11" id="KW-0808">Transferase</keyword>
<dbReference type="GO" id="GO:0009252">
    <property type="term" value="P:peptidoglycan biosynthetic process"/>
    <property type="evidence" value="ECO:0007669"/>
    <property type="project" value="UniProtKB-UniRule"/>
</dbReference>
<evidence type="ECO:0000256" key="5">
    <source>
        <dbReference type="ARBA" id="ARBA00022692"/>
    </source>
</evidence>
<comment type="function">
    <text evidence="11">Peptidoglycan polymerase that catalyzes glycan chain elongation from lipid-linked precursors.</text>
</comment>
<evidence type="ECO:0000256" key="6">
    <source>
        <dbReference type="ARBA" id="ARBA00022960"/>
    </source>
</evidence>
<dbReference type="PANTHER" id="PTHR30400:SF0">
    <property type="entry name" value="BIOSYNTHETIC PEPTIDOGLYCAN TRANSGLYCOSYLASE"/>
    <property type="match status" value="1"/>
</dbReference>
<dbReference type="GO" id="GO:0016763">
    <property type="term" value="F:pentosyltransferase activity"/>
    <property type="evidence" value="ECO:0007669"/>
    <property type="project" value="InterPro"/>
</dbReference>
<organism evidence="13 14">
    <name type="scientific">Minwuia thermotolerans</name>
    <dbReference type="NCBI Taxonomy" id="2056226"/>
    <lineage>
        <taxon>Bacteria</taxon>
        <taxon>Pseudomonadati</taxon>
        <taxon>Pseudomonadota</taxon>
        <taxon>Alphaproteobacteria</taxon>
        <taxon>Minwuiales</taxon>
        <taxon>Minwuiaceae</taxon>
        <taxon>Minwuia</taxon>
    </lineage>
</organism>
<dbReference type="NCBIfam" id="TIGR02070">
    <property type="entry name" value="mono_pep_trsgly"/>
    <property type="match status" value="1"/>
</dbReference>
<evidence type="ECO:0000256" key="3">
    <source>
        <dbReference type="ARBA" id="ARBA00022676"/>
    </source>
</evidence>
<dbReference type="GO" id="GO:0008360">
    <property type="term" value="P:regulation of cell shape"/>
    <property type="evidence" value="ECO:0007669"/>
    <property type="project" value="UniProtKB-KW"/>
</dbReference>
<keyword evidence="9 11" id="KW-0472">Membrane</keyword>
<comment type="similarity">
    <text evidence="11">Belongs to the glycosyltransferase 51 family.</text>
</comment>
<protein>
    <recommendedName>
        <fullName evidence="11">Biosynthetic peptidoglycan transglycosylase</fullName>
        <ecNumber evidence="11">2.4.99.28</ecNumber>
    </recommendedName>
    <alternativeName>
        <fullName evidence="11">Glycan polymerase</fullName>
    </alternativeName>
    <alternativeName>
        <fullName evidence="11">Peptidoglycan glycosyltransferase MtgA</fullName>
        <shortName evidence="11">PGT</shortName>
    </alternativeName>
</protein>
<keyword evidence="1 11" id="KW-1003">Cell membrane</keyword>
<evidence type="ECO:0000256" key="11">
    <source>
        <dbReference type="HAMAP-Rule" id="MF_00766"/>
    </source>
</evidence>
<proteinExistence type="inferred from homology"/>
<keyword evidence="8 11" id="KW-1133">Transmembrane helix</keyword>
<keyword evidence="6 11" id="KW-0133">Cell shape</keyword>
<evidence type="ECO:0000256" key="8">
    <source>
        <dbReference type="ARBA" id="ARBA00022989"/>
    </source>
</evidence>
<evidence type="ECO:0000256" key="2">
    <source>
        <dbReference type="ARBA" id="ARBA00022519"/>
    </source>
</evidence>
<dbReference type="InterPro" id="IPR036950">
    <property type="entry name" value="PBP_transglycosylase"/>
</dbReference>
<evidence type="ECO:0000256" key="1">
    <source>
        <dbReference type="ARBA" id="ARBA00022475"/>
    </source>
</evidence>
<dbReference type="GO" id="GO:0071555">
    <property type="term" value="P:cell wall organization"/>
    <property type="evidence" value="ECO:0007669"/>
    <property type="project" value="UniProtKB-KW"/>
</dbReference>
<name>A0A2M9FVI5_9PROT</name>
<dbReference type="PANTHER" id="PTHR30400">
    <property type="entry name" value="MONOFUNCTIONAL BIOSYNTHETIC PEPTIDOGLYCAN TRANSGLYCOSYLASE"/>
    <property type="match status" value="1"/>
</dbReference>
<comment type="catalytic activity">
    <reaction evidence="11">
        <text>[GlcNAc-(1-&gt;4)-Mur2Ac(oyl-L-Ala-gamma-D-Glu-L-Lys-D-Ala-D-Ala)](n)-di-trans,octa-cis-undecaprenyl diphosphate + beta-D-GlcNAc-(1-&gt;4)-Mur2Ac(oyl-L-Ala-gamma-D-Glu-L-Lys-D-Ala-D-Ala)-di-trans,octa-cis-undecaprenyl diphosphate = [GlcNAc-(1-&gt;4)-Mur2Ac(oyl-L-Ala-gamma-D-Glu-L-Lys-D-Ala-D-Ala)](n+1)-di-trans,octa-cis-undecaprenyl diphosphate + di-trans,octa-cis-undecaprenyl diphosphate + H(+)</text>
        <dbReference type="Rhea" id="RHEA:23708"/>
        <dbReference type="Rhea" id="RHEA-COMP:9602"/>
        <dbReference type="Rhea" id="RHEA-COMP:9603"/>
        <dbReference type="ChEBI" id="CHEBI:15378"/>
        <dbReference type="ChEBI" id="CHEBI:58405"/>
        <dbReference type="ChEBI" id="CHEBI:60033"/>
        <dbReference type="ChEBI" id="CHEBI:78435"/>
        <dbReference type="EC" id="2.4.99.28"/>
    </reaction>
</comment>
<dbReference type="GO" id="GO:0009274">
    <property type="term" value="C:peptidoglycan-based cell wall"/>
    <property type="evidence" value="ECO:0007669"/>
    <property type="project" value="InterPro"/>
</dbReference>
<dbReference type="Proteomes" id="UP000229498">
    <property type="component" value="Unassembled WGS sequence"/>
</dbReference>
<evidence type="ECO:0000256" key="4">
    <source>
        <dbReference type="ARBA" id="ARBA00022679"/>
    </source>
</evidence>
<comment type="subcellular location">
    <subcellularLocation>
        <location evidence="11">Cell inner membrane</location>
        <topology evidence="11">Single-pass membrane protein</topology>
    </subcellularLocation>
</comment>
<feature type="domain" description="Glycosyl transferase family 51" evidence="12">
    <location>
        <begin position="58"/>
        <end position="222"/>
    </location>
</feature>
<comment type="pathway">
    <text evidence="11">Cell wall biogenesis; peptidoglycan biosynthesis.</text>
</comment>
<dbReference type="RefSeq" id="WP_109795147.1">
    <property type="nucleotide sequence ID" value="NZ_PHIG01000063.1"/>
</dbReference>
<evidence type="ECO:0000256" key="10">
    <source>
        <dbReference type="ARBA" id="ARBA00023316"/>
    </source>
</evidence>
<keyword evidence="10 11" id="KW-0961">Cell wall biogenesis/degradation</keyword>
<evidence type="ECO:0000313" key="14">
    <source>
        <dbReference type="Proteomes" id="UP000229498"/>
    </source>
</evidence>
<evidence type="ECO:0000256" key="7">
    <source>
        <dbReference type="ARBA" id="ARBA00022984"/>
    </source>
</evidence>
<sequence length="233" mass="25318">MIRPPTSRQKRSRASRYSRRLLLTVVALLLLPVVLSALYRIVPPPGTPLMAIRALEGEGATRRWVALDDLPDHVPLAVLAAEDNRFCGHAGFDWEAIGDAIDEARAGRGLRGASTISMQLTRNLFLWPGGGWFRKGLEALWTPAVELFLGKRRIMEIYLNVTETGIGTFGFEAAAQRYHGKGAAALSAREAAAIAAILPNPRGWSPGQGHAGGRVPVLLRRMRDIAPLAACIE</sequence>
<evidence type="ECO:0000259" key="12">
    <source>
        <dbReference type="Pfam" id="PF00912"/>
    </source>
</evidence>
<dbReference type="OrthoDB" id="9766909at2"/>
<dbReference type="UniPathway" id="UPA00219"/>
<dbReference type="Gene3D" id="1.10.3810.10">
    <property type="entry name" value="Biosynthetic peptidoglycan transglycosylase-like"/>
    <property type="match status" value="1"/>
</dbReference>
<dbReference type="Pfam" id="PF00912">
    <property type="entry name" value="Transgly"/>
    <property type="match status" value="1"/>
</dbReference>
<keyword evidence="14" id="KW-1185">Reference proteome</keyword>
<keyword evidence="5 11" id="KW-0812">Transmembrane</keyword>
<dbReference type="SUPFAM" id="SSF53955">
    <property type="entry name" value="Lysozyme-like"/>
    <property type="match status" value="1"/>
</dbReference>
<accession>A0A2M9FVI5</accession>
<dbReference type="EMBL" id="PHIG01000063">
    <property type="protein sequence ID" value="PJK27434.1"/>
    <property type="molecule type" value="Genomic_DNA"/>
</dbReference>